<feature type="signal peptide" evidence="1">
    <location>
        <begin position="1"/>
        <end position="23"/>
    </location>
</feature>
<keyword evidence="1" id="KW-0732">Signal</keyword>
<feature type="chain" id="PRO_5040939256" description="Bacteriocin" evidence="1">
    <location>
        <begin position="24"/>
        <end position="127"/>
    </location>
</feature>
<evidence type="ECO:0000313" key="3">
    <source>
        <dbReference type="Proteomes" id="UP001080333"/>
    </source>
</evidence>
<accession>A0A9X3EA85</accession>
<evidence type="ECO:0008006" key="4">
    <source>
        <dbReference type="Google" id="ProtNLM"/>
    </source>
</evidence>
<reference evidence="2" key="1">
    <citation type="submission" date="2018-08" db="EMBL/GenBank/DDBJ databases">
        <title>Draft genome sequences of Leuconostoc spp. and Weissella spp. with biocontrol potential.</title>
        <authorList>
            <person name="Lo R."/>
            <person name="Ho V.T.T."/>
            <person name="Turner M.S."/>
        </authorList>
    </citation>
    <scope>NUCLEOTIDE SEQUENCE</scope>
    <source>
        <strain evidence="2">156</strain>
    </source>
</reference>
<dbReference type="RefSeq" id="WP_267287393.1">
    <property type="nucleotide sequence ID" value="NZ_QVOQ01000025.1"/>
</dbReference>
<dbReference type="EMBL" id="QVOQ01000025">
    <property type="protein sequence ID" value="MCX7579782.1"/>
    <property type="molecule type" value="Genomic_DNA"/>
</dbReference>
<proteinExistence type="predicted"/>
<dbReference type="Proteomes" id="UP001080333">
    <property type="component" value="Unassembled WGS sequence"/>
</dbReference>
<organism evidence="2 3">
    <name type="scientific">Leuconostoc falkenbergense</name>
    <dbReference type="NCBI Taxonomy" id="2766470"/>
    <lineage>
        <taxon>Bacteria</taxon>
        <taxon>Bacillati</taxon>
        <taxon>Bacillota</taxon>
        <taxon>Bacilli</taxon>
        <taxon>Lactobacillales</taxon>
        <taxon>Lactobacillaceae</taxon>
        <taxon>Leuconostoc</taxon>
    </lineage>
</organism>
<sequence length="127" mass="13285">MKKIITLLLSGALFTLEISQVSATTIEQQTSQNLIQSGYAGLEGGGGGGTGGIPTKVLNSARTAVNLGAFDARISGGGGVAYRNAKTGWKISKDTAGHGGRQWKLFSNTNRRVASLDADGKILNWYK</sequence>
<protein>
    <recommendedName>
        <fullName evidence="4">Bacteriocin</fullName>
    </recommendedName>
</protein>
<evidence type="ECO:0000313" key="2">
    <source>
        <dbReference type="EMBL" id="MCX7579782.1"/>
    </source>
</evidence>
<dbReference type="AlphaFoldDB" id="A0A9X3EA85"/>
<gene>
    <name evidence="2" type="ORF">D0502_10400</name>
</gene>
<comment type="caution">
    <text evidence="2">The sequence shown here is derived from an EMBL/GenBank/DDBJ whole genome shotgun (WGS) entry which is preliminary data.</text>
</comment>
<evidence type="ECO:0000256" key="1">
    <source>
        <dbReference type="SAM" id="SignalP"/>
    </source>
</evidence>
<name>A0A9X3EA85_9LACO</name>